<evidence type="ECO:0000256" key="1">
    <source>
        <dbReference type="ARBA" id="ARBA00022722"/>
    </source>
</evidence>
<reference evidence="11" key="1">
    <citation type="submission" date="2022-03" db="EMBL/GenBank/DDBJ databases">
        <authorList>
            <person name="Lindestad O."/>
        </authorList>
    </citation>
    <scope>NUCLEOTIDE SEQUENCE</scope>
</reference>
<evidence type="ECO:0000256" key="8">
    <source>
        <dbReference type="ARBA" id="ARBA00022932"/>
    </source>
</evidence>
<feature type="non-terminal residue" evidence="11">
    <location>
        <position position="1"/>
    </location>
</feature>
<evidence type="ECO:0000256" key="5">
    <source>
        <dbReference type="ARBA" id="ARBA00022842"/>
    </source>
</evidence>
<dbReference type="SUPFAM" id="SSF53098">
    <property type="entry name" value="Ribonuclease H-like"/>
    <property type="match status" value="1"/>
</dbReference>
<proteinExistence type="predicted"/>
<dbReference type="GO" id="GO:0003964">
    <property type="term" value="F:RNA-directed DNA polymerase activity"/>
    <property type="evidence" value="ECO:0007669"/>
    <property type="project" value="UniProtKB-KW"/>
</dbReference>
<sequence>VENQTKRAIKVIRSENGLKYCSKEFKHYPNSAGIIHQKSNPYTPEQNGLCERFNCTVVEKARCLLFDANLGKVFWGYPDNIKVYRIYNPETRTGFTSRDVFIIEPEINSECMIQVQDQNVASVGGEVKPEQQGHKF</sequence>
<dbReference type="PROSITE" id="PS50994">
    <property type="entry name" value="INTEGRASE"/>
    <property type="match status" value="1"/>
</dbReference>
<gene>
    <name evidence="11" type="primary">jg14140</name>
    <name evidence="11" type="ORF">PAEG_LOCUS615</name>
</gene>
<dbReference type="InterPro" id="IPR036397">
    <property type="entry name" value="RNaseH_sf"/>
</dbReference>
<keyword evidence="5" id="KW-0460">Magnesium</keyword>
<dbReference type="AlphaFoldDB" id="A0A8S4QEB6"/>
<organism evidence="11 12">
    <name type="scientific">Pararge aegeria aegeria</name>
    <dbReference type="NCBI Taxonomy" id="348720"/>
    <lineage>
        <taxon>Eukaryota</taxon>
        <taxon>Metazoa</taxon>
        <taxon>Ecdysozoa</taxon>
        <taxon>Arthropoda</taxon>
        <taxon>Hexapoda</taxon>
        <taxon>Insecta</taxon>
        <taxon>Pterygota</taxon>
        <taxon>Neoptera</taxon>
        <taxon>Endopterygota</taxon>
        <taxon>Lepidoptera</taxon>
        <taxon>Glossata</taxon>
        <taxon>Ditrysia</taxon>
        <taxon>Papilionoidea</taxon>
        <taxon>Nymphalidae</taxon>
        <taxon>Satyrinae</taxon>
        <taxon>Satyrini</taxon>
        <taxon>Parargina</taxon>
        <taxon>Pararge</taxon>
    </lineage>
</organism>
<keyword evidence="7" id="KW-0695">RNA-directed DNA polymerase</keyword>
<dbReference type="GO" id="GO:0015074">
    <property type="term" value="P:DNA integration"/>
    <property type="evidence" value="ECO:0007669"/>
    <property type="project" value="UniProtKB-KW"/>
</dbReference>
<evidence type="ECO:0000259" key="10">
    <source>
        <dbReference type="PROSITE" id="PS50994"/>
    </source>
</evidence>
<keyword evidence="8" id="KW-0808">Transferase</keyword>
<keyword evidence="6" id="KW-0229">DNA integration</keyword>
<comment type="caution">
    <text evidence="11">The sequence shown here is derived from an EMBL/GenBank/DDBJ whole genome shotgun (WGS) entry which is preliminary data.</text>
</comment>
<evidence type="ECO:0000256" key="3">
    <source>
        <dbReference type="ARBA" id="ARBA00022759"/>
    </source>
</evidence>
<dbReference type="InterPro" id="IPR039537">
    <property type="entry name" value="Retrotran_Ty1/copia-like"/>
</dbReference>
<keyword evidence="1" id="KW-0540">Nuclease</keyword>
<keyword evidence="4" id="KW-0378">Hydrolase</keyword>
<dbReference type="Gene3D" id="3.30.420.10">
    <property type="entry name" value="Ribonuclease H-like superfamily/Ribonuclease H"/>
    <property type="match status" value="1"/>
</dbReference>
<dbReference type="GO" id="GO:0003887">
    <property type="term" value="F:DNA-directed DNA polymerase activity"/>
    <property type="evidence" value="ECO:0007669"/>
    <property type="project" value="UniProtKB-KW"/>
</dbReference>
<dbReference type="OrthoDB" id="413361at2759"/>
<evidence type="ECO:0000313" key="11">
    <source>
        <dbReference type="EMBL" id="CAH2207998.1"/>
    </source>
</evidence>
<keyword evidence="8" id="KW-0239">DNA-directed DNA polymerase</keyword>
<evidence type="ECO:0000256" key="9">
    <source>
        <dbReference type="ARBA" id="ARBA00023172"/>
    </source>
</evidence>
<evidence type="ECO:0000256" key="2">
    <source>
        <dbReference type="ARBA" id="ARBA00022723"/>
    </source>
</evidence>
<dbReference type="PANTHER" id="PTHR42648:SF11">
    <property type="entry name" value="TRANSPOSON TY4-P GAG-POL POLYPROTEIN"/>
    <property type="match status" value="1"/>
</dbReference>
<feature type="domain" description="Integrase catalytic" evidence="10">
    <location>
        <begin position="1"/>
        <end position="105"/>
    </location>
</feature>
<dbReference type="Proteomes" id="UP000838756">
    <property type="component" value="Unassembled WGS sequence"/>
</dbReference>
<dbReference type="InterPro" id="IPR001584">
    <property type="entry name" value="Integrase_cat-core"/>
</dbReference>
<keyword evidence="3" id="KW-0255">Endonuclease</keyword>
<dbReference type="Pfam" id="PF25597">
    <property type="entry name" value="SH3_retrovirus"/>
    <property type="match status" value="1"/>
</dbReference>
<evidence type="ECO:0000313" key="12">
    <source>
        <dbReference type="Proteomes" id="UP000838756"/>
    </source>
</evidence>
<dbReference type="GO" id="GO:0004519">
    <property type="term" value="F:endonuclease activity"/>
    <property type="evidence" value="ECO:0007669"/>
    <property type="project" value="UniProtKB-KW"/>
</dbReference>
<name>A0A8S4QEB6_9NEOP</name>
<keyword evidence="9" id="KW-0233">DNA recombination</keyword>
<dbReference type="GO" id="GO:0016787">
    <property type="term" value="F:hydrolase activity"/>
    <property type="evidence" value="ECO:0007669"/>
    <property type="project" value="UniProtKB-KW"/>
</dbReference>
<keyword evidence="2" id="KW-0479">Metal-binding</keyword>
<dbReference type="GO" id="GO:0006310">
    <property type="term" value="P:DNA recombination"/>
    <property type="evidence" value="ECO:0007669"/>
    <property type="project" value="UniProtKB-KW"/>
</dbReference>
<dbReference type="GO" id="GO:0046872">
    <property type="term" value="F:metal ion binding"/>
    <property type="evidence" value="ECO:0007669"/>
    <property type="project" value="UniProtKB-KW"/>
</dbReference>
<dbReference type="InterPro" id="IPR012337">
    <property type="entry name" value="RNaseH-like_sf"/>
</dbReference>
<protein>
    <submittedName>
        <fullName evidence="11">Jg14140 protein</fullName>
    </submittedName>
</protein>
<keyword evidence="12" id="KW-1185">Reference proteome</keyword>
<evidence type="ECO:0000256" key="4">
    <source>
        <dbReference type="ARBA" id="ARBA00022801"/>
    </source>
</evidence>
<keyword evidence="8" id="KW-0548">Nucleotidyltransferase</keyword>
<evidence type="ECO:0000256" key="6">
    <source>
        <dbReference type="ARBA" id="ARBA00022908"/>
    </source>
</evidence>
<evidence type="ECO:0000256" key="7">
    <source>
        <dbReference type="ARBA" id="ARBA00022918"/>
    </source>
</evidence>
<dbReference type="PANTHER" id="PTHR42648">
    <property type="entry name" value="TRANSPOSASE, PUTATIVE-RELATED"/>
    <property type="match status" value="1"/>
</dbReference>
<dbReference type="InterPro" id="IPR057670">
    <property type="entry name" value="SH3_retrovirus"/>
</dbReference>
<dbReference type="EMBL" id="CAKXAJ010001916">
    <property type="protein sequence ID" value="CAH2207998.1"/>
    <property type="molecule type" value="Genomic_DNA"/>
</dbReference>
<dbReference type="GO" id="GO:0003676">
    <property type="term" value="F:nucleic acid binding"/>
    <property type="evidence" value="ECO:0007669"/>
    <property type="project" value="InterPro"/>
</dbReference>
<accession>A0A8S4QEB6</accession>